<evidence type="ECO:0000259" key="1">
    <source>
        <dbReference type="Pfam" id="PF07700"/>
    </source>
</evidence>
<dbReference type="InterPro" id="IPR024096">
    <property type="entry name" value="NO_sig/Golgi_transp_ligand-bd"/>
</dbReference>
<dbReference type="SUPFAM" id="SSF111126">
    <property type="entry name" value="Ligand-binding domain in the NO signalling and Golgi transport"/>
    <property type="match status" value="1"/>
</dbReference>
<protein>
    <submittedName>
        <fullName evidence="2">Heme NO binding domain-containing protein</fullName>
    </submittedName>
</protein>
<dbReference type="Gene3D" id="3.90.1520.10">
    <property type="entry name" value="H-NOX domain"/>
    <property type="match status" value="1"/>
</dbReference>
<dbReference type="PANTHER" id="PTHR45655">
    <property type="entry name" value="GUANYLATE CYCLASE SOLUBLE SUBUNIT BETA-2"/>
    <property type="match status" value="1"/>
</dbReference>
<sequence length="186" mass="20976">MHGVILSNLKHYVVEKHGSEAWQAIRQRADLAGRAYVPIRIYPDRELDALLEAAVSLTGATRDAILEDFGEWVIPPLIRMYKAMIPTEWDAVTFLLNMEERIHQRVIRMKDPEAKPPRIDVTELAPGRLEVSYKSHRNMSALAIGCVRGVAAYYGESVSLLEEGREESGQRRFVVQIGAPARRAVV</sequence>
<dbReference type="STRING" id="1177179.A11A3_02427"/>
<feature type="domain" description="Heme NO-binding" evidence="1">
    <location>
        <begin position="2"/>
        <end position="159"/>
    </location>
</feature>
<organism evidence="2 3">
    <name type="scientific">Alcanivorax hongdengensis A-11-3</name>
    <dbReference type="NCBI Taxonomy" id="1177179"/>
    <lineage>
        <taxon>Bacteria</taxon>
        <taxon>Pseudomonadati</taxon>
        <taxon>Pseudomonadota</taxon>
        <taxon>Gammaproteobacteria</taxon>
        <taxon>Oceanospirillales</taxon>
        <taxon>Alcanivoracaceae</taxon>
        <taxon>Alcanivorax</taxon>
    </lineage>
</organism>
<comment type="caution">
    <text evidence="2">The sequence shown here is derived from an EMBL/GenBank/DDBJ whole genome shotgun (WGS) entry which is preliminary data.</text>
</comment>
<evidence type="ECO:0000313" key="2">
    <source>
        <dbReference type="EMBL" id="EKF75688.1"/>
    </source>
</evidence>
<dbReference type="Pfam" id="PF07700">
    <property type="entry name" value="HNOB"/>
    <property type="match status" value="1"/>
</dbReference>
<dbReference type="OrthoDB" id="7266652at2"/>
<dbReference type="PATRIC" id="fig|1177179.3.peg.480"/>
<proteinExistence type="predicted"/>
<dbReference type="InterPro" id="IPR011644">
    <property type="entry name" value="Heme_NO-bd"/>
</dbReference>
<dbReference type="EMBL" id="AMRJ01000002">
    <property type="protein sequence ID" value="EKF75688.1"/>
    <property type="molecule type" value="Genomic_DNA"/>
</dbReference>
<gene>
    <name evidence="2" type="ORF">A11A3_02427</name>
</gene>
<reference evidence="2 3" key="1">
    <citation type="journal article" date="2012" name="J. Bacteriol.">
        <title>Genome Sequence of the Alkane-Degrading Bacterium Alcanivorax hongdengensis Type Strain A-11-3.</title>
        <authorList>
            <person name="Lai Q."/>
            <person name="Shao Z."/>
        </authorList>
    </citation>
    <scope>NUCLEOTIDE SEQUENCE [LARGE SCALE GENOMIC DNA]</scope>
    <source>
        <strain evidence="2 3">A-11-3</strain>
    </source>
</reference>
<dbReference type="AlphaFoldDB" id="L0WFQ9"/>
<keyword evidence="3" id="KW-1185">Reference proteome</keyword>
<dbReference type="InterPro" id="IPR038158">
    <property type="entry name" value="H-NOX_domain_sf"/>
</dbReference>
<evidence type="ECO:0000313" key="3">
    <source>
        <dbReference type="Proteomes" id="UP000010164"/>
    </source>
</evidence>
<dbReference type="Proteomes" id="UP000010164">
    <property type="component" value="Unassembled WGS sequence"/>
</dbReference>
<dbReference type="GO" id="GO:0020037">
    <property type="term" value="F:heme binding"/>
    <property type="evidence" value="ECO:0007669"/>
    <property type="project" value="InterPro"/>
</dbReference>
<dbReference type="PANTHER" id="PTHR45655:SF13">
    <property type="entry name" value="SOLUBLE GUANYLATE CYCLASE GCY-32-RELATED"/>
    <property type="match status" value="1"/>
</dbReference>
<name>L0WFQ9_9GAMM</name>
<dbReference type="eggNOG" id="COG1719">
    <property type="taxonomic scope" value="Bacteria"/>
</dbReference>
<accession>L0WFQ9</accession>
<dbReference type="RefSeq" id="WP_008927672.1">
    <property type="nucleotide sequence ID" value="NZ_AMRJ01000002.1"/>
</dbReference>